<comment type="caution">
    <text evidence="1">The sequence shown here is derived from an EMBL/GenBank/DDBJ whole genome shotgun (WGS) entry which is preliminary data.</text>
</comment>
<proteinExistence type="predicted"/>
<gene>
    <name evidence="1" type="ORF">CU097_007851</name>
</gene>
<reference evidence="1 2" key="1">
    <citation type="journal article" date="2018" name="G3 (Bethesda)">
        <title>Phylogenetic and Phylogenomic Definition of Rhizopus Species.</title>
        <authorList>
            <person name="Gryganskyi A.P."/>
            <person name="Golan J."/>
            <person name="Dolatabadi S."/>
            <person name="Mondo S."/>
            <person name="Robb S."/>
            <person name="Idnurm A."/>
            <person name="Muszewska A."/>
            <person name="Steczkiewicz K."/>
            <person name="Masonjones S."/>
            <person name="Liao H.L."/>
            <person name="Gajdeczka M.T."/>
            <person name="Anike F."/>
            <person name="Vuek A."/>
            <person name="Anishchenko I.M."/>
            <person name="Voigt K."/>
            <person name="de Hoog G.S."/>
            <person name="Smith M.E."/>
            <person name="Heitman J."/>
            <person name="Vilgalys R."/>
            <person name="Stajich J.E."/>
        </authorList>
    </citation>
    <scope>NUCLEOTIDE SEQUENCE [LARGE SCALE GENOMIC DNA]</scope>
    <source>
        <strain evidence="1 2">CBS 357.93</strain>
    </source>
</reference>
<evidence type="ECO:0000313" key="1">
    <source>
        <dbReference type="EMBL" id="RCH83869.1"/>
    </source>
</evidence>
<evidence type="ECO:0000313" key="2">
    <source>
        <dbReference type="Proteomes" id="UP000252139"/>
    </source>
</evidence>
<sequence length="152" mass="17479">MNSSLDIPQFVIIHDQTLNAYKHPVIHYVFEQEEFPEVPKDKLIVVELDSTATQLTSVDSYSPDFQVTDCILEQSRLNSQFEKEESNLFNLTIEGVSVPAVHQTPSSQPIHSIDSLKETIFQFKDRNEMVKKIFKQPVSEQQQDNSMNISLH</sequence>
<dbReference type="EMBL" id="PJQL01002532">
    <property type="protein sequence ID" value="RCH83869.1"/>
    <property type="molecule type" value="Genomic_DNA"/>
</dbReference>
<protein>
    <submittedName>
        <fullName evidence="1">Uncharacterized protein</fullName>
    </submittedName>
</protein>
<name>A0A367J210_RHIAZ</name>
<accession>A0A367J210</accession>
<dbReference type="AlphaFoldDB" id="A0A367J210"/>
<dbReference type="Proteomes" id="UP000252139">
    <property type="component" value="Unassembled WGS sequence"/>
</dbReference>
<dbReference type="OrthoDB" id="1681166at2759"/>
<keyword evidence="2" id="KW-1185">Reference proteome</keyword>
<organism evidence="1 2">
    <name type="scientific">Rhizopus azygosporus</name>
    <name type="common">Rhizopus microsporus var. azygosporus</name>
    <dbReference type="NCBI Taxonomy" id="86630"/>
    <lineage>
        <taxon>Eukaryota</taxon>
        <taxon>Fungi</taxon>
        <taxon>Fungi incertae sedis</taxon>
        <taxon>Mucoromycota</taxon>
        <taxon>Mucoromycotina</taxon>
        <taxon>Mucoromycetes</taxon>
        <taxon>Mucorales</taxon>
        <taxon>Mucorineae</taxon>
        <taxon>Rhizopodaceae</taxon>
        <taxon>Rhizopus</taxon>
    </lineage>
</organism>